<gene>
    <name evidence="2" type="ORF">SAMN05216225_10313</name>
</gene>
<dbReference type="STRING" id="930117.SAMN05216225_10313"/>
<dbReference type="EMBL" id="FQVW01000031">
    <property type="protein sequence ID" value="SHG40197.1"/>
    <property type="molecule type" value="Genomic_DNA"/>
</dbReference>
<dbReference type="CDD" id="cd00093">
    <property type="entry name" value="HTH_XRE"/>
    <property type="match status" value="1"/>
</dbReference>
<dbReference type="OrthoDB" id="3035529at2"/>
<name>A0A1M5JI22_9BACI</name>
<dbReference type="SUPFAM" id="SSF47413">
    <property type="entry name" value="lambda repressor-like DNA-binding domains"/>
    <property type="match status" value="1"/>
</dbReference>
<dbReference type="AlphaFoldDB" id="A0A1M5JI22"/>
<evidence type="ECO:0000259" key="1">
    <source>
        <dbReference type="PROSITE" id="PS50943"/>
    </source>
</evidence>
<keyword evidence="3" id="KW-1185">Reference proteome</keyword>
<protein>
    <submittedName>
        <fullName evidence="2">Transcriptional regulator, XRE family</fullName>
    </submittedName>
</protein>
<dbReference type="SMART" id="SM00530">
    <property type="entry name" value="HTH_XRE"/>
    <property type="match status" value="1"/>
</dbReference>
<dbReference type="PROSITE" id="PS50943">
    <property type="entry name" value="HTH_CROC1"/>
    <property type="match status" value="1"/>
</dbReference>
<dbReference type="Proteomes" id="UP000183988">
    <property type="component" value="Unassembled WGS sequence"/>
</dbReference>
<evidence type="ECO:0000313" key="2">
    <source>
        <dbReference type="EMBL" id="SHG40197.1"/>
    </source>
</evidence>
<proteinExistence type="predicted"/>
<accession>A0A1M5JI22</accession>
<sequence length="70" mass="8008">MDRKRIGRRIRGFRKLKGYTQMDFAKRLGVPLAVLGSVERGTREIPEGLIEQIAGTLNIEKDELLKLKVE</sequence>
<dbReference type="RefSeq" id="WP_072891149.1">
    <property type="nucleotide sequence ID" value="NZ_FQVW01000031.1"/>
</dbReference>
<dbReference type="GO" id="GO:0003677">
    <property type="term" value="F:DNA binding"/>
    <property type="evidence" value="ECO:0007669"/>
    <property type="project" value="InterPro"/>
</dbReference>
<dbReference type="Gene3D" id="1.10.260.40">
    <property type="entry name" value="lambda repressor-like DNA-binding domains"/>
    <property type="match status" value="1"/>
</dbReference>
<dbReference type="InterPro" id="IPR001387">
    <property type="entry name" value="Cro/C1-type_HTH"/>
</dbReference>
<dbReference type="Pfam" id="PF01381">
    <property type="entry name" value="HTH_3"/>
    <property type="match status" value="1"/>
</dbReference>
<dbReference type="InterPro" id="IPR010982">
    <property type="entry name" value="Lambda_DNA-bd_dom_sf"/>
</dbReference>
<evidence type="ECO:0000313" key="3">
    <source>
        <dbReference type="Proteomes" id="UP000183988"/>
    </source>
</evidence>
<organism evidence="2 3">
    <name type="scientific">Ornithinibacillus halophilus</name>
    <dbReference type="NCBI Taxonomy" id="930117"/>
    <lineage>
        <taxon>Bacteria</taxon>
        <taxon>Bacillati</taxon>
        <taxon>Bacillota</taxon>
        <taxon>Bacilli</taxon>
        <taxon>Bacillales</taxon>
        <taxon>Bacillaceae</taxon>
        <taxon>Ornithinibacillus</taxon>
    </lineage>
</organism>
<feature type="domain" description="HTH cro/C1-type" evidence="1">
    <location>
        <begin position="10"/>
        <end position="64"/>
    </location>
</feature>
<reference evidence="2 3" key="1">
    <citation type="submission" date="2016-11" db="EMBL/GenBank/DDBJ databases">
        <authorList>
            <person name="Jaros S."/>
            <person name="Januszkiewicz K."/>
            <person name="Wedrychowicz H."/>
        </authorList>
    </citation>
    <scope>NUCLEOTIDE SEQUENCE [LARGE SCALE GENOMIC DNA]</scope>
    <source>
        <strain evidence="2 3">IBRC-M 10683</strain>
    </source>
</reference>